<dbReference type="Proteomes" id="UP000239711">
    <property type="component" value="Unassembled WGS sequence"/>
</dbReference>
<proteinExistence type="predicted"/>
<dbReference type="EMBL" id="PVBQ01000008">
    <property type="protein sequence ID" value="PRD47054.1"/>
    <property type="molecule type" value="Genomic_DNA"/>
</dbReference>
<comment type="caution">
    <text evidence="1">The sequence shown here is derived from an EMBL/GenBank/DDBJ whole genome shotgun (WGS) entry which is preliminary data.</text>
</comment>
<dbReference type="AlphaFoldDB" id="A0A2S9J2T7"/>
<evidence type="ECO:0000313" key="2">
    <source>
        <dbReference type="Proteomes" id="UP000239711"/>
    </source>
</evidence>
<gene>
    <name evidence="1" type="ORF">C5745_11560</name>
</gene>
<sequence>MVGKGYFELLPESSLRLLYVHRYPPIKVIPQGKRVMNEEELFAYKQTLTSLLSEHYVDTLLNEQISFARFLTDVLVLIHYIQYRIGNRIKGFSKLHEAFAPYFTTTVWFDTWKTKVLQVMGLNDMQLYDFYRGTVRFRFDKMAVERLGGTNEIHIYRLKHSSLLQEVDGKKRVVVRMGIPSSTKMDEFDWLMIKPSQLGITDIEDEIALPLYAQQHALDRFEERALFGRGYVQAFLGYTFSQGQARTVVRKGHVLLECYIGPFKVGYFVVSLHEDKWLIRTFLFLTNEGTPEGNKLKRLTQLERLDTKYLMLDRMHAFLTYDISGDHDLRNIFTKSGCESILDYADELNKNGGELKSPEVIYQYLFGAEENIQAKK</sequence>
<reference evidence="1 2" key="1">
    <citation type="submission" date="2018-02" db="EMBL/GenBank/DDBJ databases">
        <title>The draft genome of Sphingobacterium sp. 5JN-11.</title>
        <authorList>
            <person name="Liu L."/>
            <person name="Li L."/>
            <person name="Liang L."/>
            <person name="Zhang X."/>
            <person name="Wang T."/>
        </authorList>
    </citation>
    <scope>NUCLEOTIDE SEQUENCE [LARGE SCALE GENOMIC DNA]</scope>
    <source>
        <strain evidence="1 2">5JN-11</strain>
    </source>
</reference>
<protein>
    <submittedName>
        <fullName evidence="1">Uncharacterized protein</fullName>
    </submittedName>
</protein>
<evidence type="ECO:0000313" key="1">
    <source>
        <dbReference type="EMBL" id="PRD47054.1"/>
    </source>
</evidence>
<accession>A0A2S9J2T7</accession>
<name>A0A2S9J2T7_9SPHI</name>
<organism evidence="1 2">
    <name type="scientific">Sphingobacterium haloxyli</name>
    <dbReference type="NCBI Taxonomy" id="2100533"/>
    <lineage>
        <taxon>Bacteria</taxon>
        <taxon>Pseudomonadati</taxon>
        <taxon>Bacteroidota</taxon>
        <taxon>Sphingobacteriia</taxon>
        <taxon>Sphingobacteriales</taxon>
        <taxon>Sphingobacteriaceae</taxon>
        <taxon>Sphingobacterium</taxon>
    </lineage>
</organism>
<keyword evidence="2" id="KW-1185">Reference proteome</keyword>